<reference evidence="2 3" key="1">
    <citation type="submission" date="2015-01" db="EMBL/GenBank/DDBJ databases">
        <title>Genome sequence of Mycobacterium llatzerense and Mycobacterium immunogenum recovered from brain abscess.</title>
        <authorList>
            <person name="Greninger A.L."/>
            <person name="Langelier C."/>
            <person name="Cunningham G."/>
            <person name="Chiu C.Y."/>
            <person name="Miller S."/>
        </authorList>
    </citation>
    <scope>NUCLEOTIDE SEQUENCE [LARGE SCALE GENOMIC DNA]</scope>
    <source>
        <strain evidence="2 3">CLUC14</strain>
    </source>
</reference>
<gene>
    <name evidence="2" type="ORF">TL10_24770</name>
</gene>
<feature type="domain" description="HTH marR-type" evidence="1">
    <location>
        <begin position="1"/>
        <end position="144"/>
    </location>
</feature>
<dbReference type="SMART" id="SM00347">
    <property type="entry name" value="HTH_MARR"/>
    <property type="match status" value="1"/>
</dbReference>
<dbReference type="Proteomes" id="UP000032221">
    <property type="component" value="Unassembled WGS sequence"/>
</dbReference>
<dbReference type="InterPro" id="IPR000835">
    <property type="entry name" value="HTH_MarR-typ"/>
</dbReference>
<sequence length="161" mass="18056">MATELARIAADLKRRLESFHGSVDELAHELMRMLGVNHTDLRALLHILLTGEKATTPGLLADRLGLTAAGTTIVLNRLEKLRYVSRSLHPTDHRRVVVLATDLAARRISELVSPLLDQGGKMLLSYYNATEIALIVGFLSRTDEIQRAHLKRMRELDPYPQ</sequence>
<proteinExistence type="predicted"/>
<accession>A0A0D1L7P0</accession>
<dbReference type="InterPro" id="IPR036388">
    <property type="entry name" value="WH-like_DNA-bd_sf"/>
</dbReference>
<name>A0A0D1L7P0_9MYCO</name>
<dbReference type="Gene3D" id="1.10.10.10">
    <property type="entry name" value="Winged helix-like DNA-binding domain superfamily/Winged helix DNA-binding domain"/>
    <property type="match status" value="1"/>
</dbReference>
<dbReference type="AlphaFoldDB" id="A0A0D1L7P0"/>
<dbReference type="Pfam" id="PF12802">
    <property type="entry name" value="MarR_2"/>
    <property type="match status" value="1"/>
</dbReference>
<evidence type="ECO:0000313" key="3">
    <source>
        <dbReference type="Proteomes" id="UP000032221"/>
    </source>
</evidence>
<evidence type="ECO:0000313" key="2">
    <source>
        <dbReference type="EMBL" id="KIU14332.1"/>
    </source>
</evidence>
<comment type="caution">
    <text evidence="2">The sequence shown here is derived from an EMBL/GenBank/DDBJ whole genome shotgun (WGS) entry which is preliminary data.</text>
</comment>
<dbReference type="RefSeq" id="WP_043401039.1">
    <property type="nucleotide sequence ID" value="NZ_JXST01000046.1"/>
</dbReference>
<protein>
    <recommendedName>
        <fullName evidence="1">HTH marR-type domain-containing protein</fullName>
    </recommendedName>
</protein>
<dbReference type="InterPro" id="IPR036390">
    <property type="entry name" value="WH_DNA-bd_sf"/>
</dbReference>
<keyword evidence="3" id="KW-1185">Reference proteome</keyword>
<dbReference type="PANTHER" id="PTHR33164">
    <property type="entry name" value="TRANSCRIPTIONAL REGULATOR, MARR FAMILY"/>
    <property type="match status" value="1"/>
</dbReference>
<dbReference type="PATRIC" id="fig|280871.6.peg.5134"/>
<dbReference type="PANTHER" id="PTHR33164:SF106">
    <property type="entry name" value="TRANSCRIPTIONAL REGULATORY PROTEIN"/>
    <property type="match status" value="1"/>
</dbReference>
<dbReference type="EMBL" id="JXST01000046">
    <property type="protein sequence ID" value="KIU14332.1"/>
    <property type="molecule type" value="Genomic_DNA"/>
</dbReference>
<dbReference type="InterPro" id="IPR039422">
    <property type="entry name" value="MarR/SlyA-like"/>
</dbReference>
<dbReference type="GO" id="GO:0006950">
    <property type="term" value="P:response to stress"/>
    <property type="evidence" value="ECO:0007669"/>
    <property type="project" value="TreeGrafter"/>
</dbReference>
<dbReference type="PROSITE" id="PS50995">
    <property type="entry name" value="HTH_MARR_2"/>
    <property type="match status" value="1"/>
</dbReference>
<organism evidence="2 3">
    <name type="scientific">Mycolicibacterium llatzerense</name>
    <dbReference type="NCBI Taxonomy" id="280871"/>
    <lineage>
        <taxon>Bacteria</taxon>
        <taxon>Bacillati</taxon>
        <taxon>Actinomycetota</taxon>
        <taxon>Actinomycetes</taxon>
        <taxon>Mycobacteriales</taxon>
        <taxon>Mycobacteriaceae</taxon>
        <taxon>Mycolicibacterium</taxon>
    </lineage>
</organism>
<evidence type="ECO:0000259" key="1">
    <source>
        <dbReference type="PROSITE" id="PS50995"/>
    </source>
</evidence>
<dbReference type="STRING" id="280871.TL10_24770"/>
<dbReference type="GO" id="GO:0003700">
    <property type="term" value="F:DNA-binding transcription factor activity"/>
    <property type="evidence" value="ECO:0007669"/>
    <property type="project" value="InterPro"/>
</dbReference>
<dbReference type="SUPFAM" id="SSF46785">
    <property type="entry name" value="Winged helix' DNA-binding domain"/>
    <property type="match status" value="1"/>
</dbReference>